<organism evidence="11 12">
    <name type="scientific">Lodderomyces elongisporus (strain ATCC 11503 / CBS 2605 / JCM 1781 / NBRC 1676 / NRRL YB-4239)</name>
    <name type="common">Yeast</name>
    <name type="synonym">Saccharomyces elongisporus</name>
    <dbReference type="NCBI Taxonomy" id="379508"/>
    <lineage>
        <taxon>Eukaryota</taxon>
        <taxon>Fungi</taxon>
        <taxon>Dikarya</taxon>
        <taxon>Ascomycota</taxon>
        <taxon>Saccharomycotina</taxon>
        <taxon>Pichiomycetes</taxon>
        <taxon>Debaryomycetaceae</taxon>
        <taxon>Candida/Lodderomyces clade</taxon>
        <taxon>Lodderomyces</taxon>
    </lineage>
</organism>
<evidence type="ECO:0000256" key="8">
    <source>
        <dbReference type="ARBA" id="ARBA00023136"/>
    </source>
</evidence>
<protein>
    <recommendedName>
        <fullName evidence="13">Beta-mannosyltransferase 1</fullName>
    </recommendedName>
</protein>
<keyword evidence="12" id="KW-1185">Reference proteome</keyword>
<evidence type="ECO:0000313" key="12">
    <source>
        <dbReference type="Proteomes" id="UP000001996"/>
    </source>
</evidence>
<evidence type="ECO:0008006" key="13">
    <source>
        <dbReference type="Google" id="ProtNLM"/>
    </source>
</evidence>
<dbReference type="OMA" id="CHYMVSR"/>
<accession>A5DXK1</accession>
<evidence type="ECO:0000256" key="3">
    <source>
        <dbReference type="ARBA" id="ARBA00022676"/>
    </source>
</evidence>
<comment type="subcellular location">
    <subcellularLocation>
        <location evidence="1">Membrane</location>
        <topology evidence="1">Single-pass type II membrane protein</topology>
    </subcellularLocation>
</comment>
<dbReference type="AlphaFoldDB" id="A5DXK1"/>
<dbReference type="OrthoDB" id="3631276at2759"/>
<comment type="similarity">
    <text evidence="2">Belongs to the BMT family.</text>
</comment>
<evidence type="ECO:0000256" key="7">
    <source>
        <dbReference type="ARBA" id="ARBA00022989"/>
    </source>
</evidence>
<keyword evidence="5 10" id="KW-0812">Transmembrane</keyword>
<dbReference type="HOGENOM" id="CLU_013841_3_1_1"/>
<dbReference type="GeneID" id="5234584"/>
<evidence type="ECO:0000256" key="2">
    <source>
        <dbReference type="ARBA" id="ARBA00009486"/>
    </source>
</evidence>
<evidence type="ECO:0000313" key="11">
    <source>
        <dbReference type="EMBL" id="EDK43909.1"/>
    </source>
</evidence>
<keyword evidence="6" id="KW-0735">Signal-anchor</keyword>
<evidence type="ECO:0000256" key="1">
    <source>
        <dbReference type="ARBA" id="ARBA00004606"/>
    </source>
</evidence>
<dbReference type="STRING" id="379508.A5DXK1"/>
<dbReference type="GO" id="GO:0016020">
    <property type="term" value="C:membrane"/>
    <property type="evidence" value="ECO:0007669"/>
    <property type="project" value="UniProtKB-SubCell"/>
</dbReference>
<evidence type="ECO:0000256" key="6">
    <source>
        <dbReference type="ARBA" id="ARBA00022968"/>
    </source>
</evidence>
<dbReference type="InParanoid" id="A5DXK1"/>
<keyword evidence="9" id="KW-0961">Cell wall biogenesis/degradation</keyword>
<evidence type="ECO:0000256" key="9">
    <source>
        <dbReference type="ARBA" id="ARBA00023316"/>
    </source>
</evidence>
<dbReference type="eggNOG" id="ENOG502QTZG">
    <property type="taxonomic scope" value="Eukaryota"/>
</dbReference>
<evidence type="ECO:0000256" key="5">
    <source>
        <dbReference type="ARBA" id="ARBA00022692"/>
    </source>
</evidence>
<dbReference type="VEuPathDB" id="FungiDB:LELG_02088"/>
<keyword evidence="8 10" id="KW-0472">Membrane</keyword>
<keyword evidence="4" id="KW-0808">Transferase</keyword>
<dbReference type="EMBL" id="CH981525">
    <property type="protein sequence ID" value="EDK43909.1"/>
    <property type="molecule type" value="Genomic_DNA"/>
</dbReference>
<feature type="transmembrane region" description="Helical" evidence="10">
    <location>
        <begin position="34"/>
        <end position="52"/>
    </location>
</feature>
<dbReference type="GO" id="GO:0000030">
    <property type="term" value="F:mannosyltransferase activity"/>
    <property type="evidence" value="ECO:0007669"/>
    <property type="project" value="InterPro"/>
</dbReference>
<evidence type="ECO:0000256" key="4">
    <source>
        <dbReference type="ARBA" id="ARBA00022679"/>
    </source>
</evidence>
<dbReference type="GO" id="GO:0071555">
    <property type="term" value="P:cell wall organization"/>
    <property type="evidence" value="ECO:0007669"/>
    <property type="project" value="UniProtKB-KW"/>
</dbReference>
<keyword evidence="7 10" id="KW-1133">Transmembrane helix</keyword>
<name>A5DXK1_LODEL</name>
<proteinExistence type="inferred from homology"/>
<dbReference type="Pfam" id="PF12141">
    <property type="entry name" value="BMT"/>
    <property type="match status" value="2"/>
</dbReference>
<gene>
    <name evidence="11" type="ORF">LELG_02088</name>
</gene>
<evidence type="ECO:0000256" key="10">
    <source>
        <dbReference type="SAM" id="Phobius"/>
    </source>
</evidence>
<dbReference type="InterPro" id="IPR021988">
    <property type="entry name" value="BMT1"/>
</dbReference>
<reference evidence="11 12" key="1">
    <citation type="journal article" date="2009" name="Nature">
        <title>Evolution of pathogenicity and sexual reproduction in eight Candida genomes.</title>
        <authorList>
            <person name="Butler G."/>
            <person name="Rasmussen M.D."/>
            <person name="Lin M.F."/>
            <person name="Santos M.A."/>
            <person name="Sakthikumar S."/>
            <person name="Munro C.A."/>
            <person name="Rheinbay E."/>
            <person name="Grabherr M."/>
            <person name="Forche A."/>
            <person name="Reedy J.L."/>
            <person name="Agrafioti I."/>
            <person name="Arnaud M.B."/>
            <person name="Bates S."/>
            <person name="Brown A.J."/>
            <person name="Brunke S."/>
            <person name="Costanzo M.C."/>
            <person name="Fitzpatrick D.A."/>
            <person name="de Groot P.W."/>
            <person name="Harris D."/>
            <person name="Hoyer L.L."/>
            <person name="Hube B."/>
            <person name="Klis F.M."/>
            <person name="Kodira C."/>
            <person name="Lennard N."/>
            <person name="Logue M.E."/>
            <person name="Martin R."/>
            <person name="Neiman A.M."/>
            <person name="Nikolaou E."/>
            <person name="Quail M.A."/>
            <person name="Quinn J."/>
            <person name="Santos M.C."/>
            <person name="Schmitzberger F.F."/>
            <person name="Sherlock G."/>
            <person name="Shah P."/>
            <person name="Silverstein K.A."/>
            <person name="Skrzypek M.S."/>
            <person name="Soll D."/>
            <person name="Staggs R."/>
            <person name="Stansfield I."/>
            <person name="Stumpf M.P."/>
            <person name="Sudbery P.E."/>
            <person name="Srikantha T."/>
            <person name="Zeng Q."/>
            <person name="Berman J."/>
            <person name="Berriman M."/>
            <person name="Heitman J."/>
            <person name="Gow N.A."/>
            <person name="Lorenz M.C."/>
            <person name="Birren B.W."/>
            <person name="Kellis M."/>
            <person name="Cuomo C.A."/>
        </authorList>
    </citation>
    <scope>NUCLEOTIDE SEQUENCE [LARGE SCALE GENOMIC DNA]</scope>
    <source>
        <strain evidence="12">ATCC 11503 / BCRC 21390 / CBS 2605 / JCM 1781 / NBRC 1676 / NRRL YB-4239</strain>
    </source>
</reference>
<sequence>MLGLQRLKLKMRQVLYSDFSDLNLSTNGKKRKSYLLIIIVLCIIYTIYQFFFNPWKAFRLFPTINIIKVPANQIEDSKPRLTNANTDTSGLFSFPPPSSSSSSSSSLSKIFPLSNSFIKSNQFYPISLKTFTDPYPLIVGKPPKYDFQEEFMCSELEFEDSFEHTGQAYLNANLALLLNKINGIEEYKNLIQQAKKRFRPTIPEQKQWFRFGGSSVWLPQFKVHYMVSRVLYSPQGVPNKAYVSFLYIQIYDENWQELPQGTKLTIPFEEVKVKYQGNYDGSFTKSGAESKLGFRETEFPQILPIPFDYSLKTEKNKYYYGPEDPRILLHENPLGFEEPLIVFNMKDLKIEKRTMFMYKPFSNILKLLKKRNEKYAYVEKNWTPFFNPVLAKKDQINFIYTIVPLSILTCNVQLGICDYLQKGAKKNFNYVGALRGGTQLVPLPLADLPASLKSQLAVPKNRQIYLGWARAHLNKCGCGESMYRPNMILLIEDYNADTNTYYYKIGDVSSYFDFGAYVPPWTLPKKDTKTGQMLFPGDDFAPRHCEGRNVLIPNSIAYWQIKSVTTNNGRKTIENYQDSAFALSSTVSFNDYMGVTLSAADQDVSIVHLKGLLNYIVKLPSLFDEETVVLSDTNFGIRGSDWNNKCAMYLSHRYCREYALVGGHIEEDEPDDPASPV</sequence>
<dbReference type="Proteomes" id="UP000001996">
    <property type="component" value="Unassembled WGS sequence"/>
</dbReference>
<keyword evidence="3" id="KW-0328">Glycosyltransferase</keyword>
<dbReference type="KEGG" id="lel:PVL30_002061"/>